<evidence type="ECO:0000256" key="9">
    <source>
        <dbReference type="PROSITE-ProRule" id="PRU01016"/>
    </source>
</evidence>
<feature type="region of interest" description="Disordered" evidence="10">
    <location>
        <begin position="277"/>
        <end position="314"/>
    </location>
</feature>
<dbReference type="InterPro" id="IPR000953">
    <property type="entry name" value="Chromo/chromo_shadow_dom"/>
</dbReference>
<keyword evidence="3 9" id="KW-0489">Methyltransferase</keyword>
<evidence type="ECO:0000256" key="2">
    <source>
        <dbReference type="ARBA" id="ARBA00011975"/>
    </source>
</evidence>
<dbReference type="PANTHER" id="PTHR10629:SF34">
    <property type="entry name" value="DNA (CYTOSINE-5)-METHYLTRANSFERASE CMT2"/>
    <property type="match status" value="1"/>
</dbReference>
<dbReference type="InterPro" id="IPR023780">
    <property type="entry name" value="Chromo_domain"/>
</dbReference>
<feature type="compositionally biased region" description="Pro residues" evidence="10">
    <location>
        <begin position="35"/>
        <end position="45"/>
    </location>
</feature>
<dbReference type="SUPFAM" id="SSF53335">
    <property type="entry name" value="S-adenosyl-L-methionine-dependent methyltransferases"/>
    <property type="match status" value="1"/>
</dbReference>
<dbReference type="Gene3D" id="3.40.50.150">
    <property type="entry name" value="Vaccinia Virus protein VP39"/>
    <property type="match status" value="1"/>
</dbReference>
<dbReference type="SMART" id="SM00298">
    <property type="entry name" value="CHROMO"/>
    <property type="match status" value="1"/>
</dbReference>
<feature type="domain" description="BAH" evidence="12">
    <location>
        <begin position="402"/>
        <end position="519"/>
    </location>
</feature>
<name>A0A8D7AMU5_MUSAM</name>
<keyword evidence="6" id="KW-0238">DNA-binding</keyword>
<gene>
    <name evidence="13" type="ORF">GSMUA_189940.1</name>
</gene>
<proteinExistence type="inferred from homology"/>
<feature type="domain" description="Chromo" evidence="11">
    <location>
        <begin position="650"/>
        <end position="703"/>
    </location>
</feature>
<dbReference type="GO" id="GO:0003682">
    <property type="term" value="F:chromatin binding"/>
    <property type="evidence" value="ECO:0007669"/>
    <property type="project" value="InterPro"/>
</dbReference>
<evidence type="ECO:0000256" key="10">
    <source>
        <dbReference type="SAM" id="MobiDB-lite"/>
    </source>
</evidence>
<dbReference type="InterPro" id="IPR023779">
    <property type="entry name" value="Chromodomain_CS"/>
</dbReference>
<dbReference type="Gene3D" id="3.90.120.10">
    <property type="entry name" value="DNA Methylase, subunit A, domain 2"/>
    <property type="match status" value="1"/>
</dbReference>
<feature type="compositionally biased region" description="Polar residues" evidence="10">
    <location>
        <begin position="277"/>
        <end position="289"/>
    </location>
</feature>
<protein>
    <recommendedName>
        <fullName evidence="2">DNA (cytosine-5-)-methyltransferase</fullName>
        <ecNumber evidence="2">2.1.1.37</ecNumber>
    </recommendedName>
</protein>
<comment type="subcellular location">
    <subcellularLocation>
        <location evidence="1">Nucleus</location>
    </subcellularLocation>
</comment>
<dbReference type="InterPro" id="IPR001525">
    <property type="entry name" value="C5_MeTfrase"/>
</dbReference>
<dbReference type="Pfam" id="PF01426">
    <property type="entry name" value="BAH"/>
    <property type="match status" value="1"/>
</dbReference>
<keyword evidence="4 9" id="KW-0808">Transferase</keyword>
<keyword evidence="7" id="KW-0539">Nucleus</keyword>
<dbReference type="PRINTS" id="PR00105">
    <property type="entry name" value="C5METTRFRASE"/>
</dbReference>
<organism evidence="13">
    <name type="scientific">Musa acuminata subsp. malaccensis</name>
    <name type="common">Wild banana</name>
    <name type="synonym">Musa malaccensis</name>
    <dbReference type="NCBI Taxonomy" id="214687"/>
    <lineage>
        <taxon>Eukaryota</taxon>
        <taxon>Viridiplantae</taxon>
        <taxon>Streptophyta</taxon>
        <taxon>Embryophyta</taxon>
        <taxon>Tracheophyta</taxon>
        <taxon>Spermatophyta</taxon>
        <taxon>Magnoliopsida</taxon>
        <taxon>Liliopsida</taxon>
        <taxon>Zingiberales</taxon>
        <taxon>Musaceae</taxon>
        <taxon>Musa</taxon>
    </lineage>
</organism>
<feature type="region of interest" description="Disordered" evidence="10">
    <location>
        <begin position="1"/>
        <end position="74"/>
    </location>
</feature>
<sequence length="1113" mass="124694">MEGDGSPRRSPGMLAPPQPDQDAVENGLAYSSPTSPRPSEPPPPLDSLTGEGCFSSQNVEANSVRQSPRMMRFPGPGSDYPIFEASSANQDAAKNGCIGSSPMKLGSPKPSVYSLKRNSCSFGQKAKKNDLWRLLRALISTRTLSGSTLVSNDGSNIVAKNGGLRRSARISRAENSSSNFTANNDDCMTTHEKLLEKGNLRRSPRINMVSNDVSTLVSNDGSKVVAKNGGLRRSARISRTENSSSNVIVSDGDCMTAPRVKLLEKGNLRCSPRINMRSFSESGKSNDLNGDTHPKKLESRKSPGMKDSRPPKKLKLSSNEVLVHPINPNVTSESSKLCNNNNACFFVGETVPEEVARQRWPHRFGWKDKGGNRKSSTSNIDDEDEIILDVKCHYQKASICGCLFDIGDCAYVKGPKHKPNYIGRILEFFETKKGDYYCRVQWFFRAEDTVLKEQAALHDRKRLFYSDLKNDNLLDCLVSKVRIAEVPASECLESKSIPSCYFYCDMKYSVEYSSFYNMQCIGKYEKQLVRKGNVDLALEKTELGLLDLYSGCGGMSTGLCFGAHFAGVKLVWAVDSDEAACESFKLNHKETQVRNESADDFFSLLKEWRKLCKKYCVNVGKLGDSCSKNFILKYSKRITDSNFKISDGEYEVLKIVDICYGDPTSTGKSGLKFKVRWKGYGPGEDTWEPMESLSNCEGRLREFVTEGFKSKLLPLPGDVDVVCGGPPCQGISGYNRYRNFSAPLDDEKNRQIVVFMDIVQYLKPKYVLMENVVDILSFANATLGRYALSRLVSINYQARLGIMAAGCYGVPQFRLRAFLWGCHPNEAIFLSRLQKLPPFPLPTHEVILKRGSPVEFERNLVGYDEDQPRVLEKEVILEDAIADLPLVKHSEDMDQMPYGKSPQTEFQRYIRMPKDEMLGLKENGAKISKSMLYDHCTLPLGEDDYLRISQIPRKKGANFRDLPGVIVGSDNSVQFDPTRERVLLPSGRPLVPDYAMNFGHGKSLRPFSRLWWDEIVPTVITIPNFRCQAMIHPEQDRTLSIRECARLQGFPDFYRFYGTVEERYRQIGNAVAVPVGRTLGYALAMSWLRKSGDEPLMTLPSNFSFLCKLPTSS</sequence>
<dbReference type="FunFam" id="3.90.120.10:FF:000003">
    <property type="entry name" value="DNA (cytosine-5)-methyltransferase 1"/>
    <property type="match status" value="1"/>
</dbReference>
<feature type="compositionally biased region" description="Basic and acidic residues" evidence="10">
    <location>
        <begin position="290"/>
        <end position="310"/>
    </location>
</feature>
<dbReference type="PROSITE" id="PS50013">
    <property type="entry name" value="CHROMO_2"/>
    <property type="match status" value="1"/>
</dbReference>
<evidence type="ECO:0000256" key="6">
    <source>
        <dbReference type="ARBA" id="ARBA00023125"/>
    </source>
</evidence>
<evidence type="ECO:0000256" key="7">
    <source>
        <dbReference type="ARBA" id="ARBA00023242"/>
    </source>
</evidence>
<dbReference type="PROSITE" id="PS00598">
    <property type="entry name" value="CHROMO_1"/>
    <property type="match status" value="1"/>
</dbReference>
<dbReference type="PROSITE" id="PS51679">
    <property type="entry name" value="SAM_MT_C5"/>
    <property type="match status" value="1"/>
</dbReference>
<dbReference type="EC" id="2.1.1.37" evidence="2"/>
<accession>A0A8D7AMU5</accession>
<dbReference type="Gene3D" id="2.30.30.490">
    <property type="match status" value="1"/>
</dbReference>
<evidence type="ECO:0000256" key="4">
    <source>
        <dbReference type="ARBA" id="ARBA00022679"/>
    </source>
</evidence>
<dbReference type="CDD" id="cd18635">
    <property type="entry name" value="CD_CMT3_like"/>
    <property type="match status" value="1"/>
</dbReference>
<dbReference type="SMART" id="SM00439">
    <property type="entry name" value="BAH"/>
    <property type="match status" value="1"/>
</dbReference>
<evidence type="ECO:0000256" key="5">
    <source>
        <dbReference type="ARBA" id="ARBA00022691"/>
    </source>
</evidence>
<dbReference type="InterPro" id="IPR031303">
    <property type="entry name" value="C5_meth_CS"/>
</dbReference>
<dbReference type="InterPro" id="IPR016197">
    <property type="entry name" value="Chromo-like_dom_sf"/>
</dbReference>
<dbReference type="InterPro" id="IPR029063">
    <property type="entry name" value="SAM-dependent_MTases_sf"/>
</dbReference>
<comment type="catalytic activity">
    <reaction evidence="8">
        <text>a 2'-deoxycytidine in DNA + S-adenosyl-L-methionine = a 5-methyl-2'-deoxycytidine in DNA + S-adenosyl-L-homocysteine + H(+)</text>
        <dbReference type="Rhea" id="RHEA:13681"/>
        <dbReference type="Rhea" id="RHEA-COMP:11369"/>
        <dbReference type="Rhea" id="RHEA-COMP:11370"/>
        <dbReference type="ChEBI" id="CHEBI:15378"/>
        <dbReference type="ChEBI" id="CHEBI:57856"/>
        <dbReference type="ChEBI" id="CHEBI:59789"/>
        <dbReference type="ChEBI" id="CHEBI:85452"/>
        <dbReference type="ChEBI" id="CHEBI:85454"/>
        <dbReference type="EC" id="2.1.1.37"/>
    </reaction>
</comment>
<dbReference type="PROSITE" id="PS00094">
    <property type="entry name" value="C5_MTASE_1"/>
    <property type="match status" value="1"/>
</dbReference>
<dbReference type="PANTHER" id="PTHR10629">
    <property type="entry name" value="CYTOSINE-SPECIFIC METHYLTRANSFERASE"/>
    <property type="match status" value="1"/>
</dbReference>
<evidence type="ECO:0000256" key="1">
    <source>
        <dbReference type="ARBA" id="ARBA00004123"/>
    </source>
</evidence>
<dbReference type="InterPro" id="IPR043151">
    <property type="entry name" value="BAH_sf"/>
</dbReference>
<feature type="compositionally biased region" description="Polar residues" evidence="10">
    <location>
        <begin position="54"/>
        <end position="66"/>
    </location>
</feature>
<dbReference type="InterPro" id="IPR050390">
    <property type="entry name" value="C5-Methyltransferase"/>
</dbReference>
<evidence type="ECO:0000259" key="12">
    <source>
        <dbReference type="PROSITE" id="PS51038"/>
    </source>
</evidence>
<evidence type="ECO:0000256" key="8">
    <source>
        <dbReference type="ARBA" id="ARBA00047422"/>
    </source>
</evidence>
<dbReference type="GO" id="GO:0003886">
    <property type="term" value="F:DNA (cytosine-5-)-methyltransferase activity"/>
    <property type="evidence" value="ECO:0007669"/>
    <property type="project" value="UniProtKB-EC"/>
</dbReference>
<feature type="active site" evidence="9">
    <location>
        <position position="728"/>
    </location>
</feature>
<dbReference type="Pfam" id="PF00385">
    <property type="entry name" value="Chromo"/>
    <property type="match status" value="1"/>
</dbReference>
<dbReference type="SUPFAM" id="SSF54160">
    <property type="entry name" value="Chromo domain-like"/>
    <property type="match status" value="1"/>
</dbReference>
<reference evidence="13" key="1">
    <citation type="submission" date="2021-03" db="EMBL/GenBank/DDBJ databases">
        <authorList>
            <consortium name="Genoscope - CEA"/>
            <person name="William W."/>
        </authorList>
    </citation>
    <scope>NUCLEOTIDE SEQUENCE</scope>
    <source>
        <strain evidence="13">Doubled-haploid Pahang</strain>
    </source>
</reference>
<evidence type="ECO:0000313" key="13">
    <source>
        <dbReference type="EMBL" id="CAG1851572.1"/>
    </source>
</evidence>
<dbReference type="InterPro" id="IPR018117">
    <property type="entry name" value="C5_DNA_meth_AS"/>
</dbReference>
<dbReference type="Pfam" id="PF00145">
    <property type="entry name" value="DNA_methylase"/>
    <property type="match status" value="1"/>
</dbReference>
<dbReference type="EMBL" id="HG996468">
    <property type="protein sequence ID" value="CAG1851572.1"/>
    <property type="molecule type" value="Genomic_DNA"/>
</dbReference>
<dbReference type="AlphaFoldDB" id="A0A8D7AMU5"/>
<keyword evidence="5 9" id="KW-0949">S-adenosyl-L-methionine</keyword>
<dbReference type="GO" id="GO:0005634">
    <property type="term" value="C:nucleus"/>
    <property type="evidence" value="ECO:0007669"/>
    <property type="project" value="UniProtKB-SubCell"/>
</dbReference>
<dbReference type="InterPro" id="IPR001025">
    <property type="entry name" value="BAH_dom"/>
</dbReference>
<evidence type="ECO:0000256" key="3">
    <source>
        <dbReference type="ARBA" id="ARBA00022603"/>
    </source>
</evidence>
<dbReference type="PROSITE" id="PS00095">
    <property type="entry name" value="C5_MTASE_2"/>
    <property type="match status" value="1"/>
</dbReference>
<evidence type="ECO:0000259" key="11">
    <source>
        <dbReference type="PROSITE" id="PS50013"/>
    </source>
</evidence>
<dbReference type="GO" id="GO:0003677">
    <property type="term" value="F:DNA binding"/>
    <property type="evidence" value="ECO:0007669"/>
    <property type="project" value="UniProtKB-KW"/>
</dbReference>
<dbReference type="GO" id="GO:0032259">
    <property type="term" value="P:methylation"/>
    <property type="evidence" value="ECO:0007669"/>
    <property type="project" value="UniProtKB-KW"/>
</dbReference>
<dbReference type="PROSITE" id="PS51038">
    <property type="entry name" value="BAH"/>
    <property type="match status" value="1"/>
</dbReference>
<comment type="similarity">
    <text evidence="9">Belongs to the class I-like SAM-binding methyltransferase superfamily. C5-methyltransferase family.</text>
</comment>